<name>X1JV27_9ZZZZ</name>
<dbReference type="AlphaFoldDB" id="X1JV27"/>
<organism evidence="1">
    <name type="scientific">marine sediment metagenome</name>
    <dbReference type="NCBI Taxonomy" id="412755"/>
    <lineage>
        <taxon>unclassified sequences</taxon>
        <taxon>metagenomes</taxon>
        <taxon>ecological metagenomes</taxon>
    </lineage>
</organism>
<sequence length="203" mass="22754">GSVGALTYNTWRGINIVKARAGPTKQYEDAQVNVRTKAAAATASWQSLPDSRRALWATYANTHADVDWTGNPQRITAYNWYIRINVRRQLLDQGIGQYPPAIVFVTNLQTLTLEDMFGFLQANWTHTPAAPPAFTYAEFYGCGPHSAGSNPTIKQCKRLDFEPIVSHTWDWNVVDSGWYTLFARPIHLTGIVAGWIKARAELL</sequence>
<accession>X1JV27</accession>
<comment type="caution">
    <text evidence="1">The sequence shown here is derived from an EMBL/GenBank/DDBJ whole genome shotgun (WGS) entry which is preliminary data.</text>
</comment>
<evidence type="ECO:0000313" key="1">
    <source>
        <dbReference type="EMBL" id="GAH82119.1"/>
    </source>
</evidence>
<reference evidence="1" key="1">
    <citation type="journal article" date="2014" name="Front. Microbiol.">
        <title>High frequency of phylogenetically diverse reductive dehalogenase-homologous genes in deep subseafloor sedimentary metagenomes.</title>
        <authorList>
            <person name="Kawai M."/>
            <person name="Futagami T."/>
            <person name="Toyoda A."/>
            <person name="Takaki Y."/>
            <person name="Nishi S."/>
            <person name="Hori S."/>
            <person name="Arai W."/>
            <person name="Tsubouchi T."/>
            <person name="Morono Y."/>
            <person name="Uchiyama I."/>
            <person name="Ito T."/>
            <person name="Fujiyama A."/>
            <person name="Inagaki F."/>
            <person name="Takami H."/>
        </authorList>
    </citation>
    <scope>NUCLEOTIDE SEQUENCE</scope>
    <source>
        <strain evidence="1">Expedition CK06-06</strain>
    </source>
</reference>
<gene>
    <name evidence="1" type="ORF">S03H2_64871</name>
</gene>
<dbReference type="EMBL" id="BARU01042186">
    <property type="protein sequence ID" value="GAH82119.1"/>
    <property type="molecule type" value="Genomic_DNA"/>
</dbReference>
<feature type="non-terminal residue" evidence="1">
    <location>
        <position position="1"/>
    </location>
</feature>
<proteinExistence type="predicted"/>
<protein>
    <submittedName>
        <fullName evidence="1">Uncharacterized protein</fullName>
    </submittedName>
</protein>